<keyword evidence="1" id="KW-0472">Membrane</keyword>
<keyword evidence="1" id="KW-0812">Transmembrane</keyword>
<name>A0ABQ6NVA6_9BACL</name>
<evidence type="ECO:0000313" key="2">
    <source>
        <dbReference type="EMBL" id="GMK48729.1"/>
    </source>
</evidence>
<feature type="transmembrane region" description="Helical" evidence="1">
    <location>
        <begin position="137"/>
        <end position="159"/>
    </location>
</feature>
<protein>
    <submittedName>
        <fullName evidence="2">Uncharacterized protein</fullName>
    </submittedName>
</protein>
<evidence type="ECO:0000256" key="1">
    <source>
        <dbReference type="SAM" id="Phobius"/>
    </source>
</evidence>
<organism evidence="2 3">
    <name type="scientific">Paenibacillus glycanilyticus</name>
    <dbReference type="NCBI Taxonomy" id="126569"/>
    <lineage>
        <taxon>Bacteria</taxon>
        <taxon>Bacillati</taxon>
        <taxon>Bacillota</taxon>
        <taxon>Bacilli</taxon>
        <taxon>Bacillales</taxon>
        <taxon>Paenibacillaceae</taxon>
        <taxon>Paenibacillus</taxon>
    </lineage>
</organism>
<keyword evidence="3" id="KW-1185">Reference proteome</keyword>
<gene>
    <name evidence="2" type="ORF">PghCCS26_58590</name>
</gene>
<dbReference type="Proteomes" id="UP001285921">
    <property type="component" value="Unassembled WGS sequence"/>
</dbReference>
<dbReference type="EMBL" id="BTCL01000034">
    <property type="protein sequence ID" value="GMK48729.1"/>
    <property type="molecule type" value="Genomic_DNA"/>
</dbReference>
<feature type="transmembrane region" description="Helical" evidence="1">
    <location>
        <begin position="79"/>
        <end position="96"/>
    </location>
</feature>
<feature type="transmembrane region" description="Helical" evidence="1">
    <location>
        <begin position="103"/>
        <end position="125"/>
    </location>
</feature>
<sequence length="168" mass="19492">MGAVIYDQHFNSNELYVIVMMTVGFTIYRLLPRTLSPLQTAFTMLISVISGLIFDHTIAIPPFDLYDIGDNSSYEVFDFISYLMYAPYGYLYIYGFERFRISGIVTIGYMLAWASIALLFEWLGVKSGVYHYKHGYYILYSIPIYLVVLSVQLSAYRAAFSNHRWQKN</sequence>
<accession>A0ABQ6NVA6</accession>
<comment type="caution">
    <text evidence="2">The sequence shown here is derived from an EMBL/GenBank/DDBJ whole genome shotgun (WGS) entry which is preliminary data.</text>
</comment>
<dbReference type="RefSeq" id="WP_317982221.1">
    <property type="nucleotide sequence ID" value="NZ_BTCL01000034.1"/>
</dbReference>
<keyword evidence="1" id="KW-1133">Transmembrane helix</keyword>
<feature type="transmembrane region" description="Helical" evidence="1">
    <location>
        <begin position="38"/>
        <end position="59"/>
    </location>
</feature>
<reference evidence="2 3" key="1">
    <citation type="submission" date="2023-05" db="EMBL/GenBank/DDBJ databases">
        <title>Draft genome of Paenibacillus sp. CCS26.</title>
        <authorList>
            <person name="Akita H."/>
            <person name="Shinto Y."/>
            <person name="Kimura Z."/>
        </authorList>
    </citation>
    <scope>NUCLEOTIDE SEQUENCE [LARGE SCALE GENOMIC DNA]</scope>
    <source>
        <strain evidence="2 3">CCS26</strain>
    </source>
</reference>
<proteinExistence type="predicted"/>
<feature type="transmembrane region" description="Helical" evidence="1">
    <location>
        <begin position="15"/>
        <end position="31"/>
    </location>
</feature>
<evidence type="ECO:0000313" key="3">
    <source>
        <dbReference type="Proteomes" id="UP001285921"/>
    </source>
</evidence>